<feature type="transmembrane region" description="Helical" evidence="1">
    <location>
        <begin position="25"/>
        <end position="45"/>
    </location>
</feature>
<reference evidence="2 3" key="1">
    <citation type="submission" date="2020-08" db="EMBL/GenBank/DDBJ databases">
        <title>Genomic Encyclopedia of Type Strains, Phase IV (KMG-IV): sequencing the most valuable type-strain genomes for metagenomic binning, comparative biology and taxonomic classification.</title>
        <authorList>
            <person name="Goeker M."/>
        </authorList>
    </citation>
    <scope>NUCLEOTIDE SEQUENCE [LARGE SCALE GENOMIC DNA]</scope>
    <source>
        <strain evidence="2 3">DSM 101064</strain>
    </source>
</reference>
<feature type="transmembrane region" description="Helical" evidence="1">
    <location>
        <begin position="165"/>
        <end position="183"/>
    </location>
</feature>
<feature type="transmembrane region" description="Helical" evidence="1">
    <location>
        <begin position="115"/>
        <end position="134"/>
    </location>
</feature>
<evidence type="ECO:0000256" key="1">
    <source>
        <dbReference type="SAM" id="Phobius"/>
    </source>
</evidence>
<dbReference type="AlphaFoldDB" id="A0A7W9BLE5"/>
<proteinExistence type="predicted"/>
<comment type="caution">
    <text evidence="2">The sequence shown here is derived from an EMBL/GenBank/DDBJ whole genome shotgun (WGS) entry which is preliminary data.</text>
</comment>
<feature type="transmembrane region" description="Helical" evidence="1">
    <location>
        <begin position="195"/>
        <end position="214"/>
    </location>
</feature>
<dbReference type="RefSeq" id="WP_183528822.1">
    <property type="nucleotide sequence ID" value="NZ_JACIJM010000005.1"/>
</dbReference>
<protein>
    <submittedName>
        <fullName evidence="2">Uncharacterized membrane protein YoaT (DUF817 family)</fullName>
    </submittedName>
</protein>
<feature type="transmembrane region" description="Helical" evidence="1">
    <location>
        <begin position="242"/>
        <end position="262"/>
    </location>
</feature>
<dbReference type="InterPro" id="IPR008535">
    <property type="entry name" value="DUF817"/>
</dbReference>
<evidence type="ECO:0000313" key="2">
    <source>
        <dbReference type="EMBL" id="MBB5722506.1"/>
    </source>
</evidence>
<dbReference type="EMBL" id="JACIJM010000005">
    <property type="protein sequence ID" value="MBB5722506.1"/>
    <property type="molecule type" value="Genomic_DNA"/>
</dbReference>
<feature type="transmembrane region" description="Helical" evidence="1">
    <location>
        <begin position="51"/>
        <end position="69"/>
    </location>
</feature>
<name>A0A7W9BLE5_9RHOB</name>
<keyword evidence="1" id="KW-0812">Transmembrane</keyword>
<gene>
    <name evidence="2" type="ORF">FHS72_002132</name>
</gene>
<dbReference type="Pfam" id="PF05675">
    <property type="entry name" value="DUF817"/>
    <property type="match status" value="1"/>
</dbReference>
<keyword evidence="1" id="KW-0472">Membrane</keyword>
<feature type="transmembrane region" description="Helical" evidence="1">
    <location>
        <begin position="141"/>
        <end position="159"/>
    </location>
</feature>
<dbReference type="PIRSF" id="PIRSF009141">
    <property type="entry name" value="UCP009141"/>
    <property type="match status" value="1"/>
</dbReference>
<keyword evidence="3" id="KW-1185">Reference proteome</keyword>
<dbReference type="Proteomes" id="UP000535415">
    <property type="component" value="Unassembled WGS sequence"/>
</dbReference>
<organism evidence="2 3">
    <name type="scientific">Yoonia ponticola</name>
    <dbReference type="NCBI Taxonomy" id="1524255"/>
    <lineage>
        <taxon>Bacteria</taxon>
        <taxon>Pseudomonadati</taxon>
        <taxon>Pseudomonadota</taxon>
        <taxon>Alphaproteobacteria</taxon>
        <taxon>Rhodobacterales</taxon>
        <taxon>Paracoccaceae</taxon>
        <taxon>Yoonia</taxon>
    </lineage>
</organism>
<sequence>MTDIAPLTTFRGIIQLLFHFGLKQASACIFGICLLIAMILTRMIWQESWALARYDALLFIAIALQVLFLKTGIETISEARVILLFHITGTAMEIFKVHAGSWSYPDPSIIRIYDVPLYTGFMYAAVGSYMARVVRLFDMEMAPFPPLWLHYGLATLVYINFFSHHFIIDIRYFLFAATIILYGRTQIWFRVRRRWLWMPLPLAAFFSSFFLWIAENIGTATGTWLYSGQSAFEMVRFAKMGAWYLLLYVSFATVTLVVRVTPREGAENRPMRRYSRPRFTKT</sequence>
<keyword evidence="1" id="KW-1133">Transmembrane helix</keyword>
<evidence type="ECO:0000313" key="3">
    <source>
        <dbReference type="Proteomes" id="UP000535415"/>
    </source>
</evidence>
<accession>A0A7W9BLE5</accession>